<accession>G8M1J7</accession>
<name>G8M1J7_ACECE</name>
<dbReference type="HOGENOM" id="CLU_3023942_0_0_9"/>
<dbReference type="Proteomes" id="UP000005435">
    <property type="component" value="Chromosome"/>
</dbReference>
<sequence>MEIKAVVDRIENGYAILKSEDYEMEICIPADDSDNRYFEGENITLLLNGNVENNG</sequence>
<dbReference type="RefSeq" id="WP_014255772.1">
    <property type="nucleotide sequence ID" value="NC_016627.1"/>
</dbReference>
<dbReference type="AlphaFoldDB" id="G8M1J7"/>
<reference evidence="2" key="1">
    <citation type="submission" date="2011-12" db="EMBL/GenBank/DDBJ databases">
        <title>Complete sequence of Clostridium clariflavum DSM 19732.</title>
        <authorList>
            <consortium name="US DOE Joint Genome Institute"/>
            <person name="Lucas S."/>
            <person name="Han J."/>
            <person name="Lapidus A."/>
            <person name="Cheng J.-F."/>
            <person name="Goodwin L."/>
            <person name="Pitluck S."/>
            <person name="Peters L."/>
            <person name="Teshima H."/>
            <person name="Detter J.C."/>
            <person name="Han C."/>
            <person name="Tapia R."/>
            <person name="Land M."/>
            <person name="Hauser L."/>
            <person name="Kyrpides N."/>
            <person name="Ivanova N."/>
            <person name="Pagani I."/>
            <person name="Kitzmiller T."/>
            <person name="Lynd L."/>
            <person name="Izquierdo J."/>
            <person name="Woyke T."/>
        </authorList>
    </citation>
    <scope>NUCLEOTIDE SEQUENCE [LARGE SCALE GENOMIC DNA]</scope>
    <source>
        <strain evidence="2">DSM 19732 / NBRC 101661 / EBR45</strain>
    </source>
</reference>
<dbReference type="EMBL" id="CP003065">
    <property type="protein sequence ID" value="AEV69212.1"/>
    <property type="molecule type" value="Genomic_DNA"/>
</dbReference>
<gene>
    <name evidence="1" type="ordered locus">Clocl_2646</name>
</gene>
<dbReference type="eggNOG" id="ENOG5033EKT">
    <property type="taxonomic scope" value="Bacteria"/>
</dbReference>
<dbReference type="STRING" id="720554.Clocl_2646"/>
<dbReference type="KEGG" id="ccl:Clocl_2646"/>
<evidence type="ECO:0000313" key="2">
    <source>
        <dbReference type="Proteomes" id="UP000005435"/>
    </source>
</evidence>
<reference evidence="1 2" key="2">
    <citation type="journal article" date="2012" name="Stand. Genomic Sci.">
        <title>Complete Genome Sequence of Clostridium clariflavum DSM 19732.</title>
        <authorList>
            <person name="Izquierdo J.A."/>
            <person name="Goodwin L."/>
            <person name="Davenport K.W."/>
            <person name="Teshima H."/>
            <person name="Bruce D."/>
            <person name="Detter C."/>
            <person name="Tapia R."/>
            <person name="Han S."/>
            <person name="Land M."/>
            <person name="Hauser L."/>
            <person name="Jeffries C.D."/>
            <person name="Han J."/>
            <person name="Pitluck S."/>
            <person name="Nolan M."/>
            <person name="Chen A."/>
            <person name="Huntemann M."/>
            <person name="Mavromatis K."/>
            <person name="Mikhailova N."/>
            <person name="Liolios K."/>
            <person name="Woyke T."/>
            <person name="Lynd L.R."/>
        </authorList>
    </citation>
    <scope>NUCLEOTIDE SEQUENCE [LARGE SCALE GENOMIC DNA]</scope>
    <source>
        <strain evidence="2">DSM 19732 / NBRC 101661 / EBR45</strain>
    </source>
</reference>
<keyword evidence="2" id="KW-1185">Reference proteome</keyword>
<organism evidence="1 2">
    <name type="scientific">Acetivibrio clariflavus (strain DSM 19732 / NBRC 101661 / EBR45)</name>
    <name type="common">Clostridium clariflavum</name>
    <dbReference type="NCBI Taxonomy" id="720554"/>
    <lineage>
        <taxon>Bacteria</taxon>
        <taxon>Bacillati</taxon>
        <taxon>Bacillota</taxon>
        <taxon>Clostridia</taxon>
        <taxon>Eubacteriales</taxon>
        <taxon>Oscillospiraceae</taxon>
        <taxon>Acetivibrio</taxon>
    </lineage>
</organism>
<proteinExistence type="predicted"/>
<protein>
    <submittedName>
        <fullName evidence="1">Uncharacterized protein</fullName>
    </submittedName>
</protein>
<evidence type="ECO:0000313" key="1">
    <source>
        <dbReference type="EMBL" id="AEV69212.1"/>
    </source>
</evidence>